<reference evidence="1" key="1">
    <citation type="journal article" date="2016" name="Nat. Genet.">
        <title>A high-quality carrot genome assembly provides new insights into carotenoid accumulation and asterid genome evolution.</title>
        <authorList>
            <person name="Iorizzo M."/>
            <person name="Ellison S."/>
            <person name="Senalik D."/>
            <person name="Zeng P."/>
            <person name="Satapoomin P."/>
            <person name="Huang J."/>
            <person name="Bowman M."/>
            <person name="Iovene M."/>
            <person name="Sanseverino W."/>
            <person name="Cavagnaro P."/>
            <person name="Yildiz M."/>
            <person name="Macko-Podgorni A."/>
            <person name="Moranska E."/>
            <person name="Grzebelus E."/>
            <person name="Grzebelus D."/>
            <person name="Ashrafi H."/>
            <person name="Zheng Z."/>
            <person name="Cheng S."/>
            <person name="Spooner D."/>
            <person name="Van Deynze A."/>
            <person name="Simon P."/>
        </authorList>
    </citation>
    <scope>NUCLEOTIDE SEQUENCE</scope>
    <source>
        <tissue evidence="1">Leaf</tissue>
    </source>
</reference>
<dbReference type="InterPro" id="IPR000949">
    <property type="entry name" value="ELM2_dom"/>
</dbReference>
<dbReference type="Proteomes" id="UP000077755">
    <property type="component" value="Chromosome 2"/>
</dbReference>
<dbReference type="AlphaFoldDB" id="A0A161Y6N8"/>
<name>A0A161Y6N8_DAUCS</name>
<keyword evidence="2" id="KW-1185">Reference proteome</keyword>
<dbReference type="EMBL" id="CP093344">
    <property type="protein sequence ID" value="WOG87416.1"/>
    <property type="molecule type" value="Genomic_DNA"/>
</dbReference>
<evidence type="ECO:0000313" key="2">
    <source>
        <dbReference type="Proteomes" id="UP000077755"/>
    </source>
</evidence>
<evidence type="ECO:0000313" key="1">
    <source>
        <dbReference type="EMBL" id="WOG87416.1"/>
    </source>
</evidence>
<dbReference type="Gramene" id="KZN05067">
    <property type="protein sequence ID" value="KZN05067"/>
    <property type="gene ID" value="DCAR_005904"/>
</dbReference>
<reference evidence="1" key="2">
    <citation type="submission" date="2022-03" db="EMBL/GenBank/DDBJ databases">
        <title>Draft title - Genomic analysis of global carrot germplasm unveils the trajectory of domestication and the origin of high carotenoid orange carrot.</title>
        <authorList>
            <person name="Iorizzo M."/>
            <person name="Ellison S."/>
            <person name="Senalik D."/>
            <person name="Macko-Podgorni A."/>
            <person name="Grzebelus D."/>
            <person name="Bostan H."/>
            <person name="Rolling W."/>
            <person name="Curaba J."/>
            <person name="Simon P."/>
        </authorList>
    </citation>
    <scope>NUCLEOTIDE SEQUENCE</scope>
    <source>
        <tissue evidence="1">Leaf</tissue>
    </source>
</reference>
<proteinExistence type="predicted"/>
<organism evidence="1 2">
    <name type="scientific">Daucus carota subsp. sativus</name>
    <name type="common">Carrot</name>
    <dbReference type="NCBI Taxonomy" id="79200"/>
    <lineage>
        <taxon>Eukaryota</taxon>
        <taxon>Viridiplantae</taxon>
        <taxon>Streptophyta</taxon>
        <taxon>Embryophyta</taxon>
        <taxon>Tracheophyta</taxon>
        <taxon>Spermatophyta</taxon>
        <taxon>Magnoliopsida</taxon>
        <taxon>eudicotyledons</taxon>
        <taxon>Gunneridae</taxon>
        <taxon>Pentapetalae</taxon>
        <taxon>asterids</taxon>
        <taxon>campanulids</taxon>
        <taxon>Apiales</taxon>
        <taxon>Apiaceae</taxon>
        <taxon>Apioideae</taxon>
        <taxon>Scandiceae</taxon>
        <taxon>Daucinae</taxon>
        <taxon>Daucus</taxon>
        <taxon>Daucus sect. Daucus</taxon>
    </lineage>
</organism>
<accession>A0A161Y6N8</accession>
<dbReference type="PROSITE" id="PS51156">
    <property type="entry name" value="ELM2"/>
    <property type="match status" value="1"/>
</dbReference>
<protein>
    <submittedName>
        <fullName evidence="1">Uncharacterized protein</fullName>
    </submittedName>
</protein>
<sequence>MAPKTCSKKIKRSKFLKPRISNGVVSSKEWLKHITDESSKAVIPVGPRFQADVRDWNGQIPGNYQDESKWLGAKVWQPNFTILTAVEEDGYTSGKGKLEPLNEQSYMSGIRIIS</sequence>
<dbReference type="Pfam" id="PF01448">
    <property type="entry name" value="ELM2"/>
    <property type="match status" value="1"/>
</dbReference>
<gene>
    <name evidence="1" type="ORF">DCAR_0206640</name>
</gene>